<dbReference type="Proteomes" id="UP000775213">
    <property type="component" value="Unassembled WGS sequence"/>
</dbReference>
<keyword evidence="2" id="KW-1185">Reference proteome</keyword>
<dbReference type="AlphaFoldDB" id="A0AAV7GQY8"/>
<organism evidence="1 2">
    <name type="scientific">Dendrobium chrysotoxum</name>
    <name type="common">Orchid</name>
    <dbReference type="NCBI Taxonomy" id="161865"/>
    <lineage>
        <taxon>Eukaryota</taxon>
        <taxon>Viridiplantae</taxon>
        <taxon>Streptophyta</taxon>
        <taxon>Embryophyta</taxon>
        <taxon>Tracheophyta</taxon>
        <taxon>Spermatophyta</taxon>
        <taxon>Magnoliopsida</taxon>
        <taxon>Liliopsida</taxon>
        <taxon>Asparagales</taxon>
        <taxon>Orchidaceae</taxon>
        <taxon>Epidendroideae</taxon>
        <taxon>Malaxideae</taxon>
        <taxon>Dendrobiinae</taxon>
        <taxon>Dendrobium</taxon>
    </lineage>
</organism>
<sequence>MSNLSKLNPQTENFDGCFAIGKTVELCDANPHLLLNGELVHFIQRSKSMEGDRFSLVKL</sequence>
<gene>
    <name evidence="1" type="ORF">IEQ34_007051</name>
</gene>
<proteinExistence type="predicted"/>
<protein>
    <submittedName>
        <fullName evidence="1">Uncharacterized protein</fullName>
    </submittedName>
</protein>
<comment type="caution">
    <text evidence="1">The sequence shown here is derived from an EMBL/GenBank/DDBJ whole genome shotgun (WGS) entry which is preliminary data.</text>
</comment>
<reference evidence="1 2" key="1">
    <citation type="journal article" date="2021" name="Hortic Res">
        <title>Chromosome-scale assembly of the Dendrobium chrysotoxum genome enhances the understanding of orchid evolution.</title>
        <authorList>
            <person name="Zhang Y."/>
            <person name="Zhang G.Q."/>
            <person name="Zhang D."/>
            <person name="Liu X.D."/>
            <person name="Xu X.Y."/>
            <person name="Sun W.H."/>
            <person name="Yu X."/>
            <person name="Zhu X."/>
            <person name="Wang Z.W."/>
            <person name="Zhao X."/>
            <person name="Zhong W.Y."/>
            <person name="Chen H."/>
            <person name="Yin W.L."/>
            <person name="Huang T."/>
            <person name="Niu S.C."/>
            <person name="Liu Z.J."/>
        </authorList>
    </citation>
    <scope>NUCLEOTIDE SEQUENCE [LARGE SCALE GENOMIC DNA]</scope>
    <source>
        <strain evidence="1">Lindl</strain>
    </source>
</reference>
<evidence type="ECO:0000313" key="2">
    <source>
        <dbReference type="Proteomes" id="UP000775213"/>
    </source>
</evidence>
<name>A0AAV7GQY8_DENCH</name>
<dbReference type="EMBL" id="JAGFBR010000007">
    <property type="protein sequence ID" value="KAH0464265.1"/>
    <property type="molecule type" value="Genomic_DNA"/>
</dbReference>
<evidence type="ECO:0000313" key="1">
    <source>
        <dbReference type="EMBL" id="KAH0464265.1"/>
    </source>
</evidence>
<accession>A0AAV7GQY8</accession>